<keyword evidence="3 6" id="KW-0134">Cell wall</keyword>
<gene>
    <name evidence="7" type="ORF">OBBRIDRAFT_805673</name>
</gene>
<dbReference type="CDD" id="cd23507">
    <property type="entry name" value="hydrophobin_I"/>
    <property type="match status" value="1"/>
</dbReference>
<comment type="subcellular location">
    <subcellularLocation>
        <location evidence="1 6">Secreted</location>
        <location evidence="1 6">Cell wall</location>
    </subcellularLocation>
</comment>
<comment type="similarity">
    <text evidence="2 6">Belongs to the fungal hydrophobin family.</text>
</comment>
<sequence length="121" mass="11590">MYAFKAVITASLLAIPAFALPQGGNACSSGTVQCCNTVAEGSSAHMNEVGKALKLNVDPHTTYATGCSSGGSVSAGGGASCASTPVCCMNNTSGGSGGGLLGGLIGTVIGIDCGTIDVSQL</sequence>
<keyword evidence="8" id="KW-1185">Reference proteome</keyword>
<dbReference type="EMBL" id="KV722466">
    <property type="protein sequence ID" value="OCH87980.1"/>
    <property type="molecule type" value="Genomic_DNA"/>
</dbReference>
<dbReference type="GO" id="GO:0005199">
    <property type="term" value="F:structural constituent of cell wall"/>
    <property type="evidence" value="ECO:0007669"/>
    <property type="project" value="InterPro"/>
</dbReference>
<dbReference type="OrthoDB" id="10527860at2759"/>
<evidence type="ECO:0000256" key="4">
    <source>
        <dbReference type="ARBA" id="ARBA00022525"/>
    </source>
</evidence>
<keyword evidence="4 6" id="KW-0964">Secreted</keyword>
<evidence type="ECO:0000256" key="2">
    <source>
        <dbReference type="ARBA" id="ARBA00010446"/>
    </source>
</evidence>
<organism evidence="7 8">
    <name type="scientific">Obba rivulosa</name>
    <dbReference type="NCBI Taxonomy" id="1052685"/>
    <lineage>
        <taxon>Eukaryota</taxon>
        <taxon>Fungi</taxon>
        <taxon>Dikarya</taxon>
        <taxon>Basidiomycota</taxon>
        <taxon>Agaricomycotina</taxon>
        <taxon>Agaricomycetes</taxon>
        <taxon>Polyporales</taxon>
        <taxon>Gelatoporiaceae</taxon>
        <taxon>Obba</taxon>
    </lineage>
</organism>
<dbReference type="AlphaFoldDB" id="A0A8E2ATC1"/>
<proteinExistence type="inferred from homology"/>
<dbReference type="Pfam" id="PF01185">
    <property type="entry name" value="Hydrophobin"/>
    <property type="match status" value="1"/>
</dbReference>
<name>A0A8E2ATC1_9APHY</name>
<dbReference type="Proteomes" id="UP000250043">
    <property type="component" value="Unassembled WGS sequence"/>
</dbReference>
<feature type="signal peptide" evidence="6">
    <location>
        <begin position="1"/>
        <end position="19"/>
    </location>
</feature>
<evidence type="ECO:0000256" key="5">
    <source>
        <dbReference type="ARBA" id="ARBA00023157"/>
    </source>
</evidence>
<keyword evidence="5 6" id="KW-1015">Disulfide bond</keyword>
<keyword evidence="6" id="KW-0732">Signal</keyword>
<feature type="chain" id="PRO_5034801628" description="Hydrophobin" evidence="6">
    <location>
        <begin position="20"/>
        <end position="121"/>
    </location>
</feature>
<evidence type="ECO:0000313" key="7">
    <source>
        <dbReference type="EMBL" id="OCH87980.1"/>
    </source>
</evidence>
<evidence type="ECO:0000256" key="6">
    <source>
        <dbReference type="RuleBase" id="RU365009"/>
    </source>
</evidence>
<accession>A0A8E2ATC1</accession>
<reference evidence="7 8" key="1">
    <citation type="submission" date="2016-07" db="EMBL/GenBank/DDBJ databases">
        <title>Draft genome of the white-rot fungus Obba rivulosa 3A-2.</title>
        <authorList>
            <consortium name="DOE Joint Genome Institute"/>
            <person name="Miettinen O."/>
            <person name="Riley R."/>
            <person name="Acob R."/>
            <person name="Barry K."/>
            <person name="Cullen D."/>
            <person name="De Vries R."/>
            <person name="Hainaut M."/>
            <person name="Hatakka A."/>
            <person name="Henrissat B."/>
            <person name="Hilden K."/>
            <person name="Kuo R."/>
            <person name="Labutti K."/>
            <person name="Lipzen A."/>
            <person name="Makela M.R."/>
            <person name="Sandor L."/>
            <person name="Spatafora J.W."/>
            <person name="Grigoriev I.V."/>
            <person name="Hibbett D.S."/>
        </authorList>
    </citation>
    <scope>NUCLEOTIDE SEQUENCE [LARGE SCALE GENOMIC DNA]</scope>
    <source>
        <strain evidence="7 8">3A-2</strain>
    </source>
</reference>
<evidence type="ECO:0000256" key="3">
    <source>
        <dbReference type="ARBA" id="ARBA00022512"/>
    </source>
</evidence>
<evidence type="ECO:0000256" key="1">
    <source>
        <dbReference type="ARBA" id="ARBA00004191"/>
    </source>
</evidence>
<dbReference type="GO" id="GO:0009277">
    <property type="term" value="C:fungal-type cell wall"/>
    <property type="evidence" value="ECO:0007669"/>
    <property type="project" value="InterPro"/>
</dbReference>
<evidence type="ECO:0000313" key="8">
    <source>
        <dbReference type="Proteomes" id="UP000250043"/>
    </source>
</evidence>
<protein>
    <recommendedName>
        <fullName evidence="6">Hydrophobin</fullName>
    </recommendedName>
</protein>
<dbReference type="InterPro" id="IPR001338">
    <property type="entry name" value="Class_I_Hydrophobin"/>
</dbReference>